<dbReference type="Pfam" id="PF08282">
    <property type="entry name" value="Hydrolase_3"/>
    <property type="match status" value="1"/>
</dbReference>
<proteinExistence type="predicted"/>
<name>A0A0M6WCJ1_9FIRM</name>
<dbReference type="Proteomes" id="UP000049472">
    <property type="component" value="Unassembled WGS sequence"/>
</dbReference>
<dbReference type="EMBL" id="CVRQ01000009">
    <property type="protein sequence ID" value="CRL33657.1"/>
    <property type="molecule type" value="Genomic_DNA"/>
</dbReference>
<sequence>MGNAIDEVKERADIVIGSNDEDGIAGFIENEIL</sequence>
<dbReference type="Gene3D" id="3.40.50.1000">
    <property type="entry name" value="HAD superfamily/HAD-like"/>
    <property type="match status" value="1"/>
</dbReference>
<reference evidence="2" key="1">
    <citation type="submission" date="2015-05" db="EMBL/GenBank/DDBJ databases">
        <authorList>
            <consortium name="Pathogen Informatics"/>
        </authorList>
    </citation>
    <scope>NUCLEOTIDE SEQUENCE [LARGE SCALE GENOMIC DNA]</scope>
    <source>
        <strain evidence="2">T1-815</strain>
    </source>
</reference>
<gene>
    <name evidence="1" type="ORF">T1815_06281</name>
</gene>
<evidence type="ECO:0000313" key="2">
    <source>
        <dbReference type="Proteomes" id="UP000049472"/>
    </source>
</evidence>
<evidence type="ECO:0000313" key="1">
    <source>
        <dbReference type="EMBL" id="CRL33657.1"/>
    </source>
</evidence>
<dbReference type="SUPFAM" id="SSF56784">
    <property type="entry name" value="HAD-like"/>
    <property type="match status" value="1"/>
</dbReference>
<organism evidence="1 2">
    <name type="scientific">Agathobacter rectalis</name>
    <dbReference type="NCBI Taxonomy" id="39491"/>
    <lineage>
        <taxon>Bacteria</taxon>
        <taxon>Bacillati</taxon>
        <taxon>Bacillota</taxon>
        <taxon>Clostridia</taxon>
        <taxon>Lachnospirales</taxon>
        <taxon>Lachnospiraceae</taxon>
        <taxon>Agathobacter</taxon>
    </lineage>
</organism>
<accession>A0A0M6WCJ1</accession>
<dbReference type="InterPro" id="IPR023214">
    <property type="entry name" value="HAD_sf"/>
</dbReference>
<keyword evidence="2" id="KW-1185">Reference proteome</keyword>
<protein>
    <submittedName>
        <fullName evidence="1">Uncharacterized protein</fullName>
    </submittedName>
</protein>
<dbReference type="InterPro" id="IPR036412">
    <property type="entry name" value="HAD-like_sf"/>
</dbReference>
<dbReference type="AlphaFoldDB" id="A0A0M6WCJ1"/>